<protein>
    <recommendedName>
        <fullName evidence="5">DUF2953 domain-containing protein</fullName>
    </recommendedName>
</protein>
<keyword evidence="2" id="KW-0812">Transmembrane</keyword>
<name>A0ABZ3H7L8_9BACT</name>
<evidence type="ECO:0000313" key="3">
    <source>
        <dbReference type="EMBL" id="XAU14139.1"/>
    </source>
</evidence>
<evidence type="ECO:0000256" key="2">
    <source>
        <dbReference type="SAM" id="Phobius"/>
    </source>
</evidence>
<dbReference type="RefSeq" id="WP_345971940.1">
    <property type="nucleotide sequence ID" value="NZ_CP147920.1"/>
</dbReference>
<evidence type="ECO:0000256" key="1">
    <source>
        <dbReference type="SAM" id="MobiDB-lite"/>
    </source>
</evidence>
<keyword evidence="2" id="KW-1133">Transmembrane helix</keyword>
<proteinExistence type="predicted"/>
<gene>
    <name evidence="3" type="ORF">WCY31_07705</name>
</gene>
<feature type="transmembrane region" description="Helical" evidence="2">
    <location>
        <begin position="41"/>
        <end position="60"/>
    </location>
</feature>
<feature type="compositionally biased region" description="Basic residues" evidence="1">
    <location>
        <begin position="63"/>
        <end position="76"/>
    </location>
</feature>
<keyword evidence="4" id="KW-1185">Reference proteome</keyword>
<evidence type="ECO:0000313" key="4">
    <source>
        <dbReference type="Proteomes" id="UP001447842"/>
    </source>
</evidence>
<keyword evidence="2" id="KW-0472">Membrane</keyword>
<sequence>MLVVLYLIAFLLLFLLALLATPVELSLQLEKEERFDYKARLHWFFGLVSVDLTGLAKKAGSMKKAKRKKRKAHRTKFPGGSVSPQSVTRLLRGLRHSIHVRELSLHGRIGLGDPACTGMLMGLLQPLLLPARQVSLVADYEEAVFEGRFSARVRLVPLRIFGVLLRFFFAGRR</sequence>
<accession>A0ABZ3H7L8</accession>
<dbReference type="Proteomes" id="UP001447842">
    <property type="component" value="Chromosome"/>
</dbReference>
<feature type="region of interest" description="Disordered" evidence="1">
    <location>
        <begin position="63"/>
        <end position="83"/>
    </location>
</feature>
<organism evidence="3 4">
    <name type="scientific">Sulfurimonas diazotrophicus</name>
    <dbReference type="NCBI Taxonomy" id="3131939"/>
    <lineage>
        <taxon>Bacteria</taxon>
        <taxon>Pseudomonadati</taxon>
        <taxon>Campylobacterota</taxon>
        <taxon>Epsilonproteobacteria</taxon>
        <taxon>Campylobacterales</taxon>
        <taxon>Sulfurimonadaceae</taxon>
        <taxon>Sulfurimonas</taxon>
    </lineage>
</organism>
<evidence type="ECO:0008006" key="5">
    <source>
        <dbReference type="Google" id="ProtNLM"/>
    </source>
</evidence>
<reference evidence="3 4" key="1">
    <citation type="submission" date="2024-03" db="EMBL/GenBank/DDBJ databases">
        <title>Sulfurimonas sp. HSL3-1.</title>
        <authorList>
            <person name="Wang S."/>
        </authorList>
    </citation>
    <scope>NUCLEOTIDE SEQUENCE [LARGE SCALE GENOMIC DNA]</scope>
    <source>
        <strain evidence="3 4">HSL3-1</strain>
    </source>
</reference>
<dbReference type="EMBL" id="CP147920">
    <property type="protein sequence ID" value="XAU14139.1"/>
    <property type="molecule type" value="Genomic_DNA"/>
</dbReference>